<dbReference type="InterPro" id="IPR016135">
    <property type="entry name" value="UBQ-conjugating_enzyme/RWD"/>
</dbReference>
<dbReference type="PANTHER" id="PTHR46116">
    <property type="entry name" value="(E3-INDEPENDENT) E2 UBIQUITIN-CONJUGATING ENZYME"/>
    <property type="match status" value="1"/>
</dbReference>
<accession>A0A7R8WXJ5</accession>
<proteinExistence type="predicted"/>
<dbReference type="OrthoDB" id="47801at2759"/>
<dbReference type="Gene3D" id="3.10.110.10">
    <property type="entry name" value="Ubiquitin Conjugating Enzyme"/>
    <property type="match status" value="1"/>
</dbReference>
<evidence type="ECO:0000256" key="1">
    <source>
        <dbReference type="ARBA" id="ARBA00022679"/>
    </source>
</evidence>
<dbReference type="AlphaFoldDB" id="A0A7R8WXJ5"/>
<reference evidence="3" key="1">
    <citation type="submission" date="2020-11" db="EMBL/GenBank/DDBJ databases">
        <authorList>
            <person name="Tran Van P."/>
        </authorList>
    </citation>
    <scope>NUCLEOTIDE SEQUENCE</scope>
</reference>
<dbReference type="PANTHER" id="PTHR46116:SF15">
    <property type="entry name" value="(E3-INDEPENDENT) E2 UBIQUITIN-CONJUGATING ENZYME"/>
    <property type="match status" value="1"/>
</dbReference>
<protein>
    <submittedName>
        <fullName evidence="3">Uncharacterized protein</fullName>
    </submittedName>
</protein>
<evidence type="ECO:0000256" key="2">
    <source>
        <dbReference type="ARBA" id="ARBA00022786"/>
    </source>
</evidence>
<evidence type="ECO:0000313" key="3">
    <source>
        <dbReference type="EMBL" id="CAD7236211.1"/>
    </source>
</evidence>
<gene>
    <name evidence="3" type="ORF">CTOB1V02_LOCUS14026</name>
</gene>
<feature type="non-terminal residue" evidence="3">
    <location>
        <position position="172"/>
    </location>
</feature>
<keyword evidence="2" id="KW-0833">Ubl conjugation pathway</keyword>
<name>A0A7R8WXJ5_9CRUS</name>
<dbReference type="SUPFAM" id="SSF54495">
    <property type="entry name" value="UBC-like"/>
    <property type="match status" value="1"/>
</dbReference>
<sequence length="172" mass="18948">LTPRPLIFQVCISLLGTWDGEGSELWGPGSTLLQVLLSIQGLILTKDPYYNEPGNEKHRGSADAAEAARTYNEMALIKTVQSMRRIVESPPRDFRDRVESYFKGFANVMLPRLEKFASNEAPTTEFPIAPTSRGFRLAFAKAVQQFKDTLSGKGYLDISSEAASTAPSSSQD</sequence>
<dbReference type="GO" id="GO:0061631">
    <property type="term" value="F:ubiquitin conjugating enzyme activity"/>
    <property type="evidence" value="ECO:0007669"/>
    <property type="project" value="TreeGrafter"/>
</dbReference>
<keyword evidence="1" id="KW-0808">Transferase</keyword>
<dbReference type="EMBL" id="OB677275">
    <property type="protein sequence ID" value="CAD7236211.1"/>
    <property type="molecule type" value="Genomic_DNA"/>
</dbReference>
<organism evidence="3">
    <name type="scientific">Cyprideis torosa</name>
    <dbReference type="NCBI Taxonomy" id="163714"/>
    <lineage>
        <taxon>Eukaryota</taxon>
        <taxon>Metazoa</taxon>
        <taxon>Ecdysozoa</taxon>
        <taxon>Arthropoda</taxon>
        <taxon>Crustacea</taxon>
        <taxon>Oligostraca</taxon>
        <taxon>Ostracoda</taxon>
        <taxon>Podocopa</taxon>
        <taxon>Podocopida</taxon>
        <taxon>Cytherocopina</taxon>
        <taxon>Cytheroidea</taxon>
        <taxon>Cytherideidae</taxon>
        <taxon>Cyprideis</taxon>
    </lineage>
</organism>